<organism evidence="1 2">
    <name type="scientific">Pseudomonas cedrina</name>
    <dbReference type="NCBI Taxonomy" id="651740"/>
    <lineage>
        <taxon>Bacteria</taxon>
        <taxon>Pseudomonadati</taxon>
        <taxon>Pseudomonadota</taxon>
        <taxon>Gammaproteobacteria</taxon>
        <taxon>Pseudomonadales</taxon>
        <taxon>Pseudomonadaceae</taxon>
        <taxon>Pseudomonas</taxon>
    </lineage>
</organism>
<gene>
    <name evidence="1" type="ORF">CQ006_21190</name>
</gene>
<proteinExistence type="predicted"/>
<evidence type="ECO:0000313" key="1">
    <source>
        <dbReference type="EMBL" id="PRB96858.1"/>
    </source>
</evidence>
<dbReference type="EMBL" id="PCQE01000044">
    <property type="protein sequence ID" value="PRB96858.1"/>
    <property type="molecule type" value="Genomic_DNA"/>
</dbReference>
<reference evidence="1 2" key="1">
    <citation type="submission" date="2017-09" db="EMBL/GenBank/DDBJ databases">
        <title>Genomic, metabolic, and phenotypic characteristics of bacterial isolates from the natural microbiome of the model nematode Caenorhabditis elegans.</title>
        <authorList>
            <person name="Zimmermann J."/>
            <person name="Obeng N."/>
            <person name="Yang W."/>
            <person name="Obeng O."/>
            <person name="Kissoyan K."/>
            <person name="Pees B."/>
            <person name="Dirksen P."/>
            <person name="Hoppner M."/>
            <person name="Franke A."/>
            <person name="Rosenstiel P."/>
            <person name="Leippe M."/>
            <person name="Dierking K."/>
            <person name="Kaleta C."/>
            <person name="Schulenburg H."/>
        </authorList>
    </citation>
    <scope>NUCLEOTIDE SEQUENCE [LARGE SCALE GENOMIC DNA]</scope>
    <source>
        <strain evidence="1 2">MYb184</strain>
    </source>
</reference>
<name>A0A2S9DF93_PSECE</name>
<evidence type="ECO:0000313" key="2">
    <source>
        <dbReference type="Proteomes" id="UP000239458"/>
    </source>
</evidence>
<dbReference type="AlphaFoldDB" id="A0A2S9DF93"/>
<dbReference type="RefSeq" id="WP_105226186.1">
    <property type="nucleotide sequence ID" value="NZ_PCQE01000044.1"/>
</dbReference>
<accession>A0A2S9DF93</accession>
<dbReference type="Proteomes" id="UP000239458">
    <property type="component" value="Unassembled WGS sequence"/>
</dbReference>
<sequence>MPSTNEVFQKNIDDIALMLIQKFGLRFKREEEKLNCPLDRWLDFICRYIAPLPRKIALSNAFPKANLPPSAQRGLSSLLRKFTTGENVNPYQGRGLIIRNDTSGSKKHTRTDLLYADWNILHFHLSDEIIPSGQFFSKPADYLAFCMIGRDVVAVVDVLPHPDRAGFANTDLFATLANSWPQYIAQYELNGILAGNTFSSSDISQLREAGVTTFVEHDGKVYMGPGGGITSAGTSLRVGRSSDYLRDTANMLANMVDDPHGQFQVHPVIKEISEPDFMLALDCRGLCVRENTSQTHFLIKRPVANQEPTRFEAMSNMLVPEWAVS</sequence>
<protein>
    <submittedName>
        <fullName evidence="1">Uncharacterized protein</fullName>
    </submittedName>
</protein>
<comment type="caution">
    <text evidence="1">The sequence shown here is derived from an EMBL/GenBank/DDBJ whole genome shotgun (WGS) entry which is preliminary data.</text>
</comment>